<feature type="non-terminal residue" evidence="1">
    <location>
        <position position="1"/>
    </location>
</feature>
<protein>
    <recommendedName>
        <fullName evidence="3">HAT C-terminal dimerisation domain-containing protein</fullName>
    </recommendedName>
</protein>
<evidence type="ECO:0000313" key="2">
    <source>
        <dbReference type="Proteomes" id="UP000027222"/>
    </source>
</evidence>
<dbReference type="OrthoDB" id="1715602at2759"/>
<evidence type="ECO:0008006" key="3">
    <source>
        <dbReference type="Google" id="ProtNLM"/>
    </source>
</evidence>
<gene>
    <name evidence="1" type="ORF">GALMADRAFT_63618</name>
</gene>
<dbReference type="HOGENOM" id="CLU_009123_11_0_1"/>
<sequence>VATSVDVEHMFSKGQILLSHVRNRLSVQSTRALMCLGAWSLIGYIKDSDVKAVTVLPDLKDSEEEEPLADDWDLITQYVSSWI</sequence>
<dbReference type="AlphaFoldDB" id="A0A067T8U7"/>
<dbReference type="EMBL" id="KL142373">
    <property type="protein sequence ID" value="KDR79625.1"/>
    <property type="molecule type" value="Genomic_DNA"/>
</dbReference>
<evidence type="ECO:0000313" key="1">
    <source>
        <dbReference type="EMBL" id="KDR79625.1"/>
    </source>
</evidence>
<dbReference type="Proteomes" id="UP000027222">
    <property type="component" value="Unassembled WGS sequence"/>
</dbReference>
<accession>A0A067T8U7</accession>
<keyword evidence="2" id="KW-1185">Reference proteome</keyword>
<proteinExistence type="predicted"/>
<organism evidence="1 2">
    <name type="scientific">Galerina marginata (strain CBS 339.88)</name>
    <dbReference type="NCBI Taxonomy" id="685588"/>
    <lineage>
        <taxon>Eukaryota</taxon>
        <taxon>Fungi</taxon>
        <taxon>Dikarya</taxon>
        <taxon>Basidiomycota</taxon>
        <taxon>Agaricomycotina</taxon>
        <taxon>Agaricomycetes</taxon>
        <taxon>Agaricomycetidae</taxon>
        <taxon>Agaricales</taxon>
        <taxon>Agaricineae</taxon>
        <taxon>Strophariaceae</taxon>
        <taxon>Galerina</taxon>
    </lineage>
</organism>
<reference evidence="2" key="1">
    <citation type="journal article" date="2014" name="Proc. Natl. Acad. Sci. U.S.A.">
        <title>Extensive sampling of basidiomycete genomes demonstrates inadequacy of the white-rot/brown-rot paradigm for wood decay fungi.</title>
        <authorList>
            <person name="Riley R."/>
            <person name="Salamov A.A."/>
            <person name="Brown D.W."/>
            <person name="Nagy L.G."/>
            <person name="Floudas D."/>
            <person name="Held B.W."/>
            <person name="Levasseur A."/>
            <person name="Lombard V."/>
            <person name="Morin E."/>
            <person name="Otillar R."/>
            <person name="Lindquist E.A."/>
            <person name="Sun H."/>
            <person name="LaButti K.M."/>
            <person name="Schmutz J."/>
            <person name="Jabbour D."/>
            <person name="Luo H."/>
            <person name="Baker S.E."/>
            <person name="Pisabarro A.G."/>
            <person name="Walton J.D."/>
            <person name="Blanchette R.A."/>
            <person name="Henrissat B."/>
            <person name="Martin F."/>
            <person name="Cullen D."/>
            <person name="Hibbett D.S."/>
            <person name="Grigoriev I.V."/>
        </authorList>
    </citation>
    <scope>NUCLEOTIDE SEQUENCE [LARGE SCALE GENOMIC DNA]</scope>
    <source>
        <strain evidence="2">CBS 339.88</strain>
    </source>
</reference>
<name>A0A067T8U7_GALM3</name>